<name>A0A2U3P2T6_9MYCO</name>
<keyword evidence="4" id="KW-1185">Reference proteome</keyword>
<dbReference type="SUPFAM" id="SSF51735">
    <property type="entry name" value="NAD(P)-binding Rossmann-fold domains"/>
    <property type="match status" value="1"/>
</dbReference>
<dbReference type="InterPro" id="IPR036291">
    <property type="entry name" value="NAD(P)-bd_dom_sf"/>
</dbReference>
<gene>
    <name evidence="3" type="ORF">MNAB215_248</name>
</gene>
<dbReference type="Proteomes" id="UP000240424">
    <property type="component" value="Unassembled WGS sequence"/>
</dbReference>
<dbReference type="RefSeq" id="WP_077077103.1">
    <property type="nucleotide sequence ID" value="NZ_FUEZ01000003.1"/>
</dbReference>
<dbReference type="AlphaFoldDB" id="A0A2U3P2T6"/>
<dbReference type="InterPro" id="IPR028939">
    <property type="entry name" value="P5C_Rdtase_cat_N"/>
</dbReference>
<dbReference type="PANTHER" id="PTHR14239:SF10">
    <property type="entry name" value="REDUCTASE"/>
    <property type="match status" value="1"/>
</dbReference>
<keyword evidence="1" id="KW-0560">Oxidoreductase</keyword>
<dbReference type="OrthoDB" id="3194817at2"/>
<proteinExistence type="predicted"/>
<dbReference type="PANTHER" id="PTHR14239">
    <property type="entry name" value="DUDULIN-RELATED"/>
    <property type="match status" value="1"/>
</dbReference>
<evidence type="ECO:0000259" key="2">
    <source>
        <dbReference type="Pfam" id="PF03807"/>
    </source>
</evidence>
<evidence type="ECO:0000313" key="3">
    <source>
        <dbReference type="EMBL" id="SPM38073.1"/>
    </source>
</evidence>
<protein>
    <submittedName>
        <fullName evidence="3">Predicted dinucleotide-binding enzyme</fullName>
    </submittedName>
</protein>
<evidence type="ECO:0000313" key="4">
    <source>
        <dbReference type="Proteomes" id="UP000240424"/>
    </source>
</evidence>
<sequence>MTSAIIGTGGLGSVIAHQLASGGETLRLSSANNESARTLAAQIGRAAVAAADNRDALQGADAVVLALRFTALKGVIDEIADPLSDKLVVVPSNPLATDAQGNLIHLLPKGQSSGEVVAGWLPAGARLAMAFGTLSADLFESSSNRSPEPAVLFYATDDDRAGEEVERLIRTAGFEPVKVGGIEQSGRLEVGGDLHDLVVGPAEARLLIGGA</sequence>
<evidence type="ECO:0000256" key="1">
    <source>
        <dbReference type="ARBA" id="ARBA00023002"/>
    </source>
</evidence>
<dbReference type="EMBL" id="FUEZ01000003">
    <property type="protein sequence ID" value="SPM38073.1"/>
    <property type="molecule type" value="Genomic_DNA"/>
</dbReference>
<dbReference type="GO" id="GO:0016491">
    <property type="term" value="F:oxidoreductase activity"/>
    <property type="evidence" value="ECO:0007669"/>
    <property type="project" value="UniProtKB-KW"/>
</dbReference>
<dbReference type="InterPro" id="IPR051267">
    <property type="entry name" value="STEAP_metalloreductase"/>
</dbReference>
<feature type="domain" description="Pyrroline-5-carboxylate reductase catalytic N-terminal" evidence="2">
    <location>
        <begin position="4"/>
        <end position="93"/>
    </location>
</feature>
<accession>A0A2U3P2T6</accession>
<dbReference type="Pfam" id="PF03807">
    <property type="entry name" value="F420_oxidored"/>
    <property type="match status" value="1"/>
</dbReference>
<dbReference type="Gene3D" id="3.40.50.720">
    <property type="entry name" value="NAD(P)-binding Rossmann-like Domain"/>
    <property type="match status" value="1"/>
</dbReference>
<dbReference type="STRING" id="1841861.GCA_900157365_04450"/>
<reference evidence="3 4" key="1">
    <citation type="submission" date="2017-01" db="EMBL/GenBank/DDBJ databases">
        <authorList>
            <consortium name="Urmite Genomes"/>
        </authorList>
    </citation>
    <scope>NUCLEOTIDE SEQUENCE [LARGE SCALE GENOMIC DNA]</scope>
    <source>
        <strain evidence="3 4">AB215</strain>
    </source>
</reference>
<organism evidence="3 4">
    <name type="scientific">Mycobacterium numidiamassiliense</name>
    <dbReference type="NCBI Taxonomy" id="1841861"/>
    <lineage>
        <taxon>Bacteria</taxon>
        <taxon>Bacillati</taxon>
        <taxon>Actinomycetota</taxon>
        <taxon>Actinomycetes</taxon>
        <taxon>Mycobacteriales</taxon>
        <taxon>Mycobacteriaceae</taxon>
        <taxon>Mycobacterium</taxon>
    </lineage>
</organism>